<evidence type="ECO:0000256" key="4">
    <source>
        <dbReference type="ARBA" id="ARBA00022909"/>
    </source>
</evidence>
<dbReference type="Pfam" id="PF02152">
    <property type="entry name" value="FolB"/>
    <property type="match status" value="1"/>
</dbReference>
<dbReference type="Gene3D" id="3.30.1130.10">
    <property type="match status" value="1"/>
</dbReference>
<dbReference type="InterPro" id="IPR043133">
    <property type="entry name" value="GTP-CH-I_C/QueF"/>
</dbReference>
<reference evidence="8 9" key="1">
    <citation type="submission" date="2019-09" db="EMBL/GenBank/DDBJ databases">
        <title>Genomes of family Cryomorphaceae.</title>
        <authorList>
            <person name="Bowman J.P."/>
        </authorList>
    </citation>
    <scope>NUCLEOTIDE SEQUENCE [LARGE SCALE GENOMIC DNA]</scope>
    <source>
        <strain evidence="8 9">LMG 25704</strain>
    </source>
</reference>
<dbReference type="Proteomes" id="UP000468650">
    <property type="component" value="Unassembled WGS sequence"/>
</dbReference>
<keyword evidence="4 6" id="KW-0289">Folate biosynthesis</keyword>
<evidence type="ECO:0000313" key="8">
    <source>
        <dbReference type="EMBL" id="KAB2810159.1"/>
    </source>
</evidence>
<dbReference type="InterPro" id="IPR006156">
    <property type="entry name" value="Dihydroneopterin_aldolase"/>
</dbReference>
<dbReference type="SMART" id="SM00905">
    <property type="entry name" value="FolB"/>
    <property type="match status" value="1"/>
</dbReference>
<evidence type="ECO:0000256" key="1">
    <source>
        <dbReference type="ARBA" id="ARBA00001353"/>
    </source>
</evidence>
<keyword evidence="9" id="KW-1185">Reference proteome</keyword>
<dbReference type="PANTHER" id="PTHR42844">
    <property type="entry name" value="DIHYDRONEOPTERIN ALDOLASE 1-RELATED"/>
    <property type="match status" value="1"/>
</dbReference>
<evidence type="ECO:0000256" key="3">
    <source>
        <dbReference type="ARBA" id="ARBA00005708"/>
    </source>
</evidence>
<feature type="domain" description="Dihydroneopterin aldolase/epimerase" evidence="7">
    <location>
        <begin position="4"/>
        <end position="116"/>
    </location>
</feature>
<dbReference type="UniPathway" id="UPA00077">
    <property type="reaction ID" value="UER00154"/>
</dbReference>
<dbReference type="GO" id="GO:0046656">
    <property type="term" value="P:folic acid biosynthetic process"/>
    <property type="evidence" value="ECO:0007669"/>
    <property type="project" value="UniProtKB-UniRule"/>
</dbReference>
<comment type="catalytic activity">
    <reaction evidence="1 6">
        <text>7,8-dihydroneopterin = 6-hydroxymethyl-7,8-dihydropterin + glycolaldehyde</text>
        <dbReference type="Rhea" id="RHEA:10540"/>
        <dbReference type="ChEBI" id="CHEBI:17001"/>
        <dbReference type="ChEBI" id="CHEBI:17071"/>
        <dbReference type="ChEBI" id="CHEBI:44841"/>
        <dbReference type="EC" id="4.1.2.25"/>
    </reaction>
</comment>
<comment type="caution">
    <text evidence="8">The sequence shown here is derived from an EMBL/GenBank/DDBJ whole genome shotgun (WGS) entry which is preliminary data.</text>
</comment>
<comment type="pathway">
    <text evidence="2 6">Cofactor biosynthesis; tetrahydrofolate biosynthesis; 2-amino-4-hydroxy-6-hydroxymethyl-7,8-dihydropteridine diphosphate from 7,8-dihydroneopterin triphosphate: step 3/4.</text>
</comment>
<evidence type="ECO:0000256" key="5">
    <source>
        <dbReference type="ARBA" id="ARBA00023239"/>
    </source>
</evidence>
<organism evidence="8 9">
    <name type="scientific">Phaeocystidibacter luteus</name>
    <dbReference type="NCBI Taxonomy" id="911197"/>
    <lineage>
        <taxon>Bacteria</taxon>
        <taxon>Pseudomonadati</taxon>
        <taxon>Bacteroidota</taxon>
        <taxon>Flavobacteriia</taxon>
        <taxon>Flavobacteriales</taxon>
        <taxon>Phaeocystidibacteraceae</taxon>
        <taxon>Phaeocystidibacter</taxon>
    </lineage>
</organism>
<dbReference type="InterPro" id="IPR006157">
    <property type="entry name" value="FolB_dom"/>
</dbReference>
<dbReference type="NCBIfam" id="TIGR00526">
    <property type="entry name" value="folB_dom"/>
    <property type="match status" value="1"/>
</dbReference>
<dbReference type="RefSeq" id="WP_151667303.1">
    <property type="nucleotide sequence ID" value="NZ_WBVO01000005.1"/>
</dbReference>
<dbReference type="NCBIfam" id="TIGR00525">
    <property type="entry name" value="folB"/>
    <property type="match status" value="1"/>
</dbReference>
<comment type="similarity">
    <text evidence="3 6">Belongs to the DHNA family.</text>
</comment>
<name>A0A6N6RI97_9FLAO</name>
<gene>
    <name evidence="8" type="primary">folB</name>
    <name evidence="8" type="ORF">F8C67_07965</name>
</gene>
<keyword evidence="5 6" id="KW-0456">Lyase</keyword>
<protein>
    <recommendedName>
        <fullName evidence="6">7,8-dihydroneopterin aldolase</fullName>
        <ecNumber evidence="6">4.1.2.25</ecNumber>
    </recommendedName>
</protein>
<evidence type="ECO:0000256" key="6">
    <source>
        <dbReference type="RuleBase" id="RU362079"/>
    </source>
</evidence>
<dbReference type="SUPFAM" id="SSF55620">
    <property type="entry name" value="Tetrahydrobiopterin biosynthesis enzymes-like"/>
    <property type="match status" value="1"/>
</dbReference>
<accession>A0A6N6RI97</accession>
<dbReference type="OrthoDB" id="9803748at2"/>
<comment type="function">
    <text evidence="6">Catalyzes the conversion of 7,8-dihydroneopterin to 6-hydroxymethyl-7,8-dihydropterin.</text>
</comment>
<evidence type="ECO:0000259" key="7">
    <source>
        <dbReference type="SMART" id="SM00905"/>
    </source>
</evidence>
<proteinExistence type="inferred from homology"/>
<evidence type="ECO:0000256" key="2">
    <source>
        <dbReference type="ARBA" id="ARBA00005013"/>
    </source>
</evidence>
<dbReference type="GO" id="GO:0005737">
    <property type="term" value="C:cytoplasm"/>
    <property type="evidence" value="ECO:0007669"/>
    <property type="project" value="TreeGrafter"/>
</dbReference>
<dbReference type="EMBL" id="WBVO01000005">
    <property type="protein sequence ID" value="KAB2810159.1"/>
    <property type="molecule type" value="Genomic_DNA"/>
</dbReference>
<dbReference type="EC" id="4.1.2.25" evidence="6"/>
<dbReference type="GO" id="GO:0046654">
    <property type="term" value="P:tetrahydrofolate biosynthetic process"/>
    <property type="evidence" value="ECO:0007669"/>
    <property type="project" value="UniProtKB-UniRule"/>
</dbReference>
<evidence type="ECO:0000313" key="9">
    <source>
        <dbReference type="Proteomes" id="UP000468650"/>
    </source>
</evidence>
<sequence length="120" mass="13711">MDRIDVNGIKLYAYHGCMDEESRIGTDYEVNLSIWADLSAPAQTDRLSDTVDYVMLNRIVKEEMAIRAKLLEVVTERICQRILSEESRVEEVQVSVSKLAPPINGDVERVSVTMHRKRNS</sequence>
<dbReference type="AlphaFoldDB" id="A0A6N6RI97"/>
<dbReference type="GO" id="GO:0004150">
    <property type="term" value="F:dihydroneopterin aldolase activity"/>
    <property type="evidence" value="ECO:0007669"/>
    <property type="project" value="UniProtKB-UniRule"/>
</dbReference>
<dbReference type="PANTHER" id="PTHR42844:SF1">
    <property type="entry name" value="DIHYDRONEOPTERIN ALDOLASE 1-RELATED"/>
    <property type="match status" value="1"/>
</dbReference>